<sequence length="132" mass="15446">MSFTANCSCVIITLALATLTLTFSEGYKSYNVHIINRFCNNDKPLTVHCKSGDDDLGNHTLWRGQDYNWQFNGNFWGTTLFHCNMKRDSQERDIIVFSIADEEPLECMKTKDCFWFVNEDGFYVGNKKFDWR</sequence>
<dbReference type="GO" id="GO:0005576">
    <property type="term" value="C:extracellular region"/>
    <property type="evidence" value="ECO:0007669"/>
    <property type="project" value="UniProtKB-SubCell"/>
</dbReference>
<dbReference type="Gramene" id="PRQ36891">
    <property type="protein sequence ID" value="PRQ36891"/>
    <property type="gene ID" value="RchiOBHm_Chr4g0396541"/>
</dbReference>
<evidence type="ECO:0000313" key="8">
    <source>
        <dbReference type="Proteomes" id="UP000238479"/>
    </source>
</evidence>
<dbReference type="PANTHER" id="PTHR31232:SF155">
    <property type="entry name" value="PLANT SELF-INCOMPATIBILITY PROTEIN S1 FAMILY"/>
    <property type="match status" value="1"/>
</dbReference>
<dbReference type="OrthoDB" id="1151284at2759"/>
<proteinExistence type="inferred from homology"/>
<reference evidence="7 8" key="1">
    <citation type="journal article" date="2018" name="Nat. Genet.">
        <title>The Rosa genome provides new insights in the design of modern roses.</title>
        <authorList>
            <person name="Bendahmane M."/>
        </authorList>
    </citation>
    <scope>NUCLEOTIDE SEQUENCE [LARGE SCALE GENOMIC DNA]</scope>
    <source>
        <strain evidence="8">cv. Old Blush</strain>
    </source>
</reference>
<organism evidence="7 8">
    <name type="scientific">Rosa chinensis</name>
    <name type="common">China rose</name>
    <dbReference type="NCBI Taxonomy" id="74649"/>
    <lineage>
        <taxon>Eukaryota</taxon>
        <taxon>Viridiplantae</taxon>
        <taxon>Streptophyta</taxon>
        <taxon>Embryophyta</taxon>
        <taxon>Tracheophyta</taxon>
        <taxon>Spermatophyta</taxon>
        <taxon>Magnoliopsida</taxon>
        <taxon>eudicotyledons</taxon>
        <taxon>Gunneridae</taxon>
        <taxon>Pentapetalae</taxon>
        <taxon>rosids</taxon>
        <taxon>fabids</taxon>
        <taxon>Rosales</taxon>
        <taxon>Rosaceae</taxon>
        <taxon>Rosoideae</taxon>
        <taxon>Rosoideae incertae sedis</taxon>
        <taxon>Rosa</taxon>
    </lineage>
</organism>
<dbReference type="PANTHER" id="PTHR31232">
    <property type="match status" value="1"/>
</dbReference>
<evidence type="ECO:0000256" key="6">
    <source>
        <dbReference type="RuleBase" id="RU367044"/>
    </source>
</evidence>
<dbReference type="GO" id="GO:0060320">
    <property type="term" value="P:rejection of self pollen"/>
    <property type="evidence" value="ECO:0007669"/>
    <property type="project" value="UniProtKB-KW"/>
</dbReference>
<evidence type="ECO:0000256" key="5">
    <source>
        <dbReference type="ARBA" id="ARBA00022729"/>
    </source>
</evidence>
<keyword evidence="5 6" id="KW-0732">Signal</keyword>
<evidence type="ECO:0000256" key="4">
    <source>
        <dbReference type="ARBA" id="ARBA00022525"/>
    </source>
</evidence>
<keyword evidence="3 6" id="KW-0713">Self-incompatibility</keyword>
<evidence type="ECO:0000256" key="2">
    <source>
        <dbReference type="ARBA" id="ARBA00005581"/>
    </source>
</evidence>
<evidence type="ECO:0000313" key="7">
    <source>
        <dbReference type="EMBL" id="PRQ36891.1"/>
    </source>
</evidence>
<dbReference type="Pfam" id="PF05938">
    <property type="entry name" value="Self-incomp_S1"/>
    <property type="match status" value="1"/>
</dbReference>
<comment type="similarity">
    <text evidence="2 6">Belongs to the plant self-incompatibility (S1) protein family.</text>
</comment>
<evidence type="ECO:0000256" key="3">
    <source>
        <dbReference type="ARBA" id="ARBA00022471"/>
    </source>
</evidence>
<name>A0A2P6QRT7_ROSCH</name>
<keyword evidence="4 6" id="KW-0964">Secreted</keyword>
<evidence type="ECO:0000256" key="1">
    <source>
        <dbReference type="ARBA" id="ARBA00004613"/>
    </source>
</evidence>
<feature type="chain" id="PRO_5025094586" description="S-protein homolog" evidence="6">
    <location>
        <begin position="23"/>
        <end position="132"/>
    </location>
</feature>
<keyword evidence="8" id="KW-1185">Reference proteome</keyword>
<comment type="caution">
    <text evidence="7">The sequence shown here is derived from an EMBL/GenBank/DDBJ whole genome shotgun (WGS) entry which is preliminary data.</text>
</comment>
<dbReference type="AlphaFoldDB" id="A0A2P6QRT7"/>
<dbReference type="Proteomes" id="UP000238479">
    <property type="component" value="Chromosome 4"/>
</dbReference>
<dbReference type="InterPro" id="IPR010264">
    <property type="entry name" value="Self-incomp_S1"/>
</dbReference>
<protein>
    <recommendedName>
        <fullName evidence="6">S-protein homolog</fullName>
    </recommendedName>
</protein>
<comment type="subcellular location">
    <subcellularLocation>
        <location evidence="1 6">Secreted</location>
    </subcellularLocation>
</comment>
<accession>A0A2P6QRT7</accession>
<dbReference type="EMBL" id="PDCK01000042">
    <property type="protein sequence ID" value="PRQ36891.1"/>
    <property type="molecule type" value="Genomic_DNA"/>
</dbReference>
<gene>
    <name evidence="7" type="ORF">RchiOBHm_Chr4g0396541</name>
</gene>
<dbReference type="OMA" id="FFVETIF"/>
<feature type="signal peptide" evidence="6">
    <location>
        <begin position="1"/>
        <end position="22"/>
    </location>
</feature>